<keyword evidence="1 4" id="KW-0808">Transferase</keyword>
<reference evidence="4 5" key="1">
    <citation type="submission" date="2018-05" db="EMBL/GenBank/DDBJ databases">
        <title>Amnibacterium sp. M8JJ-5, whole genome shotgun sequence.</title>
        <authorList>
            <person name="Tuo L."/>
        </authorList>
    </citation>
    <scope>NUCLEOTIDE SEQUENCE [LARGE SCALE GENOMIC DNA]</scope>
    <source>
        <strain evidence="4 5">M8JJ-5</strain>
    </source>
</reference>
<keyword evidence="2" id="KW-0012">Acyltransferase</keyword>
<dbReference type="InterPro" id="IPR000182">
    <property type="entry name" value="GNAT_dom"/>
</dbReference>
<dbReference type="PANTHER" id="PTHR43072">
    <property type="entry name" value="N-ACETYLTRANSFERASE"/>
    <property type="match status" value="1"/>
</dbReference>
<evidence type="ECO:0000313" key="5">
    <source>
        <dbReference type="Proteomes" id="UP000244893"/>
    </source>
</evidence>
<dbReference type="SUPFAM" id="SSF55729">
    <property type="entry name" value="Acyl-CoA N-acyltransferases (Nat)"/>
    <property type="match status" value="1"/>
</dbReference>
<comment type="caution">
    <text evidence="4">The sequence shown here is derived from an EMBL/GenBank/DDBJ whole genome shotgun (WGS) entry which is preliminary data.</text>
</comment>
<dbReference type="AlphaFoldDB" id="A0A2V1HNR2"/>
<organism evidence="4 5">
    <name type="scientific">Amnibacterium flavum</name>
    <dbReference type="NCBI Taxonomy" id="2173173"/>
    <lineage>
        <taxon>Bacteria</taxon>
        <taxon>Bacillati</taxon>
        <taxon>Actinomycetota</taxon>
        <taxon>Actinomycetes</taxon>
        <taxon>Micrococcales</taxon>
        <taxon>Microbacteriaceae</taxon>
        <taxon>Amnibacterium</taxon>
    </lineage>
</organism>
<evidence type="ECO:0000256" key="2">
    <source>
        <dbReference type="ARBA" id="ARBA00023315"/>
    </source>
</evidence>
<evidence type="ECO:0000256" key="1">
    <source>
        <dbReference type="ARBA" id="ARBA00022679"/>
    </source>
</evidence>
<dbReference type="Gene3D" id="3.40.630.30">
    <property type="match status" value="1"/>
</dbReference>
<dbReference type="EMBL" id="QEOP01000005">
    <property type="protein sequence ID" value="PVZ93222.1"/>
    <property type="molecule type" value="Genomic_DNA"/>
</dbReference>
<evidence type="ECO:0000313" key="4">
    <source>
        <dbReference type="EMBL" id="PVZ93222.1"/>
    </source>
</evidence>
<sequence>MSSVILRTMTAEDWPDVERIYSDGIATGHATFDPSPPPNWEAFIESKHPELRLVAVLDGTIAGWAAASPVSARAAYRGVVEHSIYISPGARGNGVGRALLAELIAAAESTDIWTIQSSIFPENGASLRLHESLGFRPVGTRERIAQMTYGPASGQWRDTILVERRRAEN</sequence>
<name>A0A2V1HNR2_9MICO</name>
<accession>A0A2V1HNR2</accession>
<proteinExistence type="predicted"/>
<dbReference type="CDD" id="cd04301">
    <property type="entry name" value="NAT_SF"/>
    <property type="match status" value="1"/>
</dbReference>
<gene>
    <name evidence="4" type="ORF">DDQ50_16055</name>
</gene>
<dbReference type="InterPro" id="IPR016181">
    <property type="entry name" value="Acyl_CoA_acyltransferase"/>
</dbReference>
<evidence type="ECO:0000259" key="3">
    <source>
        <dbReference type="PROSITE" id="PS51186"/>
    </source>
</evidence>
<keyword evidence="5" id="KW-1185">Reference proteome</keyword>
<dbReference type="Pfam" id="PF00583">
    <property type="entry name" value="Acetyltransf_1"/>
    <property type="match status" value="1"/>
</dbReference>
<dbReference type="GO" id="GO:0016747">
    <property type="term" value="F:acyltransferase activity, transferring groups other than amino-acyl groups"/>
    <property type="evidence" value="ECO:0007669"/>
    <property type="project" value="InterPro"/>
</dbReference>
<dbReference type="PROSITE" id="PS51186">
    <property type="entry name" value="GNAT"/>
    <property type="match status" value="1"/>
</dbReference>
<dbReference type="Proteomes" id="UP000244893">
    <property type="component" value="Unassembled WGS sequence"/>
</dbReference>
<dbReference type="PANTHER" id="PTHR43072:SF23">
    <property type="entry name" value="UPF0039 PROTEIN C11D3.02C"/>
    <property type="match status" value="1"/>
</dbReference>
<dbReference type="OrthoDB" id="3173333at2"/>
<dbReference type="RefSeq" id="WP_116757817.1">
    <property type="nucleotide sequence ID" value="NZ_JBHUEX010000002.1"/>
</dbReference>
<feature type="domain" description="N-acetyltransferase" evidence="3">
    <location>
        <begin position="4"/>
        <end position="163"/>
    </location>
</feature>
<protein>
    <submittedName>
        <fullName evidence="4">N-acetyltransferase</fullName>
    </submittedName>
</protein>